<feature type="compositionally biased region" description="Basic and acidic residues" evidence="4">
    <location>
        <begin position="786"/>
        <end position="798"/>
    </location>
</feature>
<dbReference type="InterPro" id="IPR052619">
    <property type="entry name" value="Phage_lysozyme-like"/>
</dbReference>
<feature type="coiled-coil region" evidence="3">
    <location>
        <begin position="237"/>
        <end position="296"/>
    </location>
</feature>
<evidence type="ECO:0000256" key="4">
    <source>
        <dbReference type="SAM" id="MobiDB-lite"/>
    </source>
</evidence>
<dbReference type="SUPFAM" id="SSF53955">
    <property type="entry name" value="Lysozyme-like"/>
    <property type="match status" value="1"/>
</dbReference>
<evidence type="ECO:0000256" key="3">
    <source>
        <dbReference type="SAM" id="Coils"/>
    </source>
</evidence>
<name>A0ABQ1MH57_9BACT</name>
<dbReference type="InterPro" id="IPR023347">
    <property type="entry name" value="Lysozyme_dom_sf"/>
</dbReference>
<evidence type="ECO:0000256" key="2">
    <source>
        <dbReference type="ARBA" id="ARBA00022638"/>
    </source>
</evidence>
<dbReference type="PANTHER" id="PTHR37406:SF1">
    <property type="entry name" value="T4-TYPE LYSOZYME 1-RELATED"/>
    <property type="match status" value="1"/>
</dbReference>
<dbReference type="Proteomes" id="UP000636010">
    <property type="component" value="Unassembled WGS sequence"/>
</dbReference>
<gene>
    <name evidence="5" type="ORF">GCM10011506_25470</name>
</gene>
<dbReference type="RefSeq" id="WP_188463995.1">
    <property type="nucleotide sequence ID" value="NZ_BAABHU010000008.1"/>
</dbReference>
<evidence type="ECO:0000313" key="6">
    <source>
        <dbReference type="Proteomes" id="UP000636010"/>
    </source>
</evidence>
<reference evidence="6" key="1">
    <citation type="journal article" date="2019" name="Int. J. Syst. Evol. Microbiol.">
        <title>The Global Catalogue of Microorganisms (GCM) 10K type strain sequencing project: providing services to taxonomists for standard genome sequencing and annotation.</title>
        <authorList>
            <consortium name="The Broad Institute Genomics Platform"/>
            <consortium name="The Broad Institute Genome Sequencing Center for Infectious Disease"/>
            <person name="Wu L."/>
            <person name="Ma J."/>
        </authorList>
    </citation>
    <scope>NUCLEOTIDE SEQUENCE [LARGE SCALE GENOMIC DNA]</scope>
    <source>
        <strain evidence="6">CGMCC 1.10832</strain>
    </source>
</reference>
<feature type="compositionally biased region" description="Polar residues" evidence="4">
    <location>
        <begin position="1"/>
        <end position="18"/>
    </location>
</feature>
<feature type="region of interest" description="Disordered" evidence="4">
    <location>
        <begin position="1"/>
        <end position="124"/>
    </location>
</feature>
<keyword evidence="6" id="KW-1185">Reference proteome</keyword>
<accession>A0ABQ1MH57</accession>
<sequence length="1169" mass="133092">MSEFQPKQNTDNASQQRNYLPPQQAAPPQTKAEYAEKEGEVLSDNLNGATSVKENTTGNPTAPNTYVHNPSRMHGLQPRQMGRTMGRSMNRWGNPLPSADLSENQQATATKEYPEHTITTKGPGEWLKKVNPFAQEEVDSEKQAHLRQEFEIYSVHKSQLIKEGHTIVPNDKESSRDELAEDFSKKREKFLNRMENKQRSFWGTDRYNRLMQKWFPDYDLVIQNKVTAVKTSTSLKIQETNQTIEKLIAKVKEAISVADGDVLKAENLLNDASCYADEALAKKQAAEKVLDEYGKDKKETTLPCYDEVIGKYQLLVGQLQQNIAGVQEDKTVFSTVLGTLNLQQTRLSSFSNKLSGIKDVQQVITFTEVEFVSLSDSISQSISQAQDSNRKTLSVAEEEVRNTFEQGTVDLEAGDAEVASIKQKEIARREAERKRKAEEERKRMEAERKRLLKLSQDGMQGETALSATIPTNQTEHLKSREGVRKDVYNDGVKDTITVGVGHKLTKEELKKYKEGQEISQETIDEWLKDDAERNYKRALEQAKEIGYENQLLVNALFHMCFQNGENWNTKHKKTWSYLKEQNWVAAAKEAADSTWFSQTPKRVLDFQVALLAIAGEKNDYESLKEFNKDTIVKRKPNLPDLYDFQVDTKGLKTKKEQEREGKEAKKHAWAKTKDELWEAYSDYENNKIDMILFGKKLEPHTRTHAHDIGLIIDKMGFTETDNLAYVILSNSSNADLKGMDSKLLTKILEAMDTLFAGSEAKRLYGKEAERVMKLLKPNISQEEEATEQKNDGLEVSKGEGDQYEAKLKGLDYEKHYRTQSPTPSIDKKYKDKQDAGWVNCYKVAKNMAYGYLYGEDTNHREVQNGEGFKRKMSTTVKAGILNNTNDLAYVQSGLIKLKYLTKEDVASDAKEPIKIPKTAAAIEKFQTDNKLEVDGKFGIGSERKMAELTDEKVEKYEHVIGEIGDGYFLSLLREDKSKRSDVEEGKQLQGVVGDQLQVANDKIKVDKNQKTQAEWALWYIEKCLGEGKPVVAGTNHTYNRDLNADHKKTSKKKLGYNEGTTDHFITIVGKGKDATGDYYSYYDPGTGKASTENKDIPYGADTEINRLYKDKDNQTVFIDPSYHQKKKYHLTLVILYKEDADLFKSTIEKNKKLKSSVSNNNYEEYKSIY</sequence>
<organism evidence="5 6">
    <name type="scientific">Marivirga lumbricoides</name>
    <dbReference type="NCBI Taxonomy" id="1046115"/>
    <lineage>
        <taxon>Bacteria</taxon>
        <taxon>Pseudomonadati</taxon>
        <taxon>Bacteroidota</taxon>
        <taxon>Cytophagia</taxon>
        <taxon>Cytophagales</taxon>
        <taxon>Marivirgaceae</taxon>
        <taxon>Marivirga</taxon>
    </lineage>
</organism>
<keyword evidence="3" id="KW-0175">Coiled coil</keyword>
<feature type="region of interest" description="Disordered" evidence="4">
    <location>
        <begin position="427"/>
        <end position="446"/>
    </location>
</feature>
<dbReference type="PANTHER" id="PTHR37406">
    <property type="entry name" value="T4-TYPE LYSOZYME 1-RELATED"/>
    <property type="match status" value="1"/>
</dbReference>
<evidence type="ECO:0008006" key="7">
    <source>
        <dbReference type="Google" id="ProtNLM"/>
    </source>
</evidence>
<keyword evidence="1" id="KW-0929">Antimicrobial</keyword>
<protein>
    <recommendedName>
        <fullName evidence="7">Peptidoglycan binding-like domain-containing protein</fullName>
    </recommendedName>
</protein>
<comment type="caution">
    <text evidence="5">The sequence shown here is derived from an EMBL/GenBank/DDBJ whole genome shotgun (WGS) entry which is preliminary data.</text>
</comment>
<proteinExistence type="predicted"/>
<dbReference type="Gene3D" id="1.10.530.40">
    <property type="match status" value="1"/>
</dbReference>
<keyword evidence="2" id="KW-0081">Bacteriolytic enzyme</keyword>
<dbReference type="InterPro" id="IPR023346">
    <property type="entry name" value="Lysozyme-like_dom_sf"/>
</dbReference>
<feature type="region of interest" description="Disordered" evidence="4">
    <location>
        <begin position="779"/>
        <end position="798"/>
    </location>
</feature>
<evidence type="ECO:0000256" key="1">
    <source>
        <dbReference type="ARBA" id="ARBA00022529"/>
    </source>
</evidence>
<evidence type="ECO:0000313" key="5">
    <source>
        <dbReference type="EMBL" id="GGC38936.1"/>
    </source>
</evidence>
<dbReference type="EMBL" id="BMEC01000008">
    <property type="protein sequence ID" value="GGC38936.1"/>
    <property type="molecule type" value="Genomic_DNA"/>
</dbReference>
<feature type="compositionally biased region" description="Polar residues" evidence="4">
    <location>
        <begin position="44"/>
        <end position="68"/>
    </location>
</feature>